<name>A0A8S1WWQ7_PAROT</name>
<dbReference type="Proteomes" id="UP000683925">
    <property type="component" value="Unassembled WGS sequence"/>
</dbReference>
<protein>
    <recommendedName>
        <fullName evidence="1">H-type lectin domain-containing protein</fullName>
    </recommendedName>
</protein>
<dbReference type="InterPro" id="IPR019019">
    <property type="entry name" value="H-type_lectin_domain"/>
</dbReference>
<evidence type="ECO:0000259" key="1">
    <source>
        <dbReference type="Pfam" id="PF09458"/>
    </source>
</evidence>
<evidence type="ECO:0000313" key="2">
    <source>
        <dbReference type="EMBL" id="CAD8192785.1"/>
    </source>
</evidence>
<dbReference type="OMA" id="AQANYKE"/>
<dbReference type="EMBL" id="CAJJDP010000103">
    <property type="protein sequence ID" value="CAD8192785.1"/>
    <property type="molecule type" value="Genomic_DNA"/>
</dbReference>
<dbReference type="GO" id="GO:0007155">
    <property type="term" value="P:cell adhesion"/>
    <property type="evidence" value="ECO:0007669"/>
    <property type="project" value="InterPro"/>
</dbReference>
<feature type="domain" description="H-type lectin" evidence="1">
    <location>
        <begin position="41"/>
        <end position="108"/>
    </location>
</feature>
<organism evidence="2 3">
    <name type="scientific">Paramecium octaurelia</name>
    <dbReference type="NCBI Taxonomy" id="43137"/>
    <lineage>
        <taxon>Eukaryota</taxon>
        <taxon>Sar</taxon>
        <taxon>Alveolata</taxon>
        <taxon>Ciliophora</taxon>
        <taxon>Intramacronucleata</taxon>
        <taxon>Oligohymenophorea</taxon>
        <taxon>Peniculida</taxon>
        <taxon>Parameciidae</taxon>
        <taxon>Paramecium</taxon>
    </lineage>
</organism>
<comment type="caution">
    <text evidence="2">The sequence shown here is derived from an EMBL/GenBank/DDBJ whole genome shotgun (WGS) entry which is preliminary data.</text>
</comment>
<dbReference type="AlphaFoldDB" id="A0A8S1WWQ7"/>
<gene>
    <name evidence="2" type="ORF">POCTA_138.1.T1030033</name>
</gene>
<dbReference type="OrthoDB" id="300726at2759"/>
<reference evidence="2" key="1">
    <citation type="submission" date="2021-01" db="EMBL/GenBank/DDBJ databases">
        <authorList>
            <consortium name="Genoscope - CEA"/>
            <person name="William W."/>
        </authorList>
    </citation>
    <scope>NUCLEOTIDE SEQUENCE</scope>
</reference>
<evidence type="ECO:0000313" key="3">
    <source>
        <dbReference type="Proteomes" id="UP000683925"/>
    </source>
</evidence>
<accession>A0A8S1WWQ7</accession>
<dbReference type="Pfam" id="PF09458">
    <property type="entry name" value="H_lectin"/>
    <property type="match status" value="1"/>
</dbReference>
<sequence length="422" mass="47487">MILEFLLVAITQGIITKSKGELTEFTYTTSGFVCQNGYSTSKTIAFPDSFANVPKVIFVPTILDFASFSSSQFTVKLEILSVSLTNFQIKITCPSKKVNTYRLSWYAIDDSRLEVINESINDINLNPVGSKQYSIQNPNIKKATAMIHSYGINGALSITLTISELTTTYVKVNINANSNTLYLGYQVVLGTDEVISFIDEIAASNTYQSQHYPIISDSYFVASFRRLTNSGTNAFRLQYFITTTSTQIYYDCSTWGGAYPSNTMNVFWLGTTLNQEFLPMECFTVRVSKLYDRYADLKPAFQLELLEINKVLNTIGSESIVLNESIQLLTIHIYYKCPSNNTKVHSQLNRCNSCTGSNNIYNLNHYCHGSMNTINIYAKYQAQANYKELTLTRASNGVTIVQTLRNRSVSQKTVLKVEFLDI</sequence>
<dbReference type="GO" id="GO:0030246">
    <property type="term" value="F:carbohydrate binding"/>
    <property type="evidence" value="ECO:0007669"/>
    <property type="project" value="InterPro"/>
</dbReference>
<keyword evidence="3" id="KW-1185">Reference proteome</keyword>
<proteinExistence type="predicted"/>